<accession>A0A4R2NEK0</accession>
<gene>
    <name evidence="1" type="ORF">EV207_1607</name>
</gene>
<evidence type="ECO:0000313" key="2">
    <source>
        <dbReference type="Proteomes" id="UP000295416"/>
    </source>
</evidence>
<dbReference type="EMBL" id="SLXK01000060">
    <property type="protein sequence ID" value="TCP19701.1"/>
    <property type="molecule type" value="Genomic_DNA"/>
</dbReference>
<organism evidence="1 2">
    <name type="scientific">Scopulibacillus darangshiensis</name>
    <dbReference type="NCBI Taxonomy" id="442528"/>
    <lineage>
        <taxon>Bacteria</taxon>
        <taxon>Bacillati</taxon>
        <taxon>Bacillota</taxon>
        <taxon>Bacilli</taxon>
        <taxon>Bacillales</taxon>
        <taxon>Sporolactobacillaceae</taxon>
        <taxon>Scopulibacillus</taxon>
    </lineage>
</organism>
<reference evidence="1 2" key="1">
    <citation type="submission" date="2019-03" db="EMBL/GenBank/DDBJ databases">
        <title>Genomic Encyclopedia of Type Strains, Phase IV (KMG-IV): sequencing the most valuable type-strain genomes for metagenomic binning, comparative biology and taxonomic classification.</title>
        <authorList>
            <person name="Goeker M."/>
        </authorList>
    </citation>
    <scope>NUCLEOTIDE SEQUENCE [LARGE SCALE GENOMIC DNA]</scope>
    <source>
        <strain evidence="1 2">DSM 19377</strain>
    </source>
</reference>
<dbReference type="RefSeq" id="WP_132748299.1">
    <property type="nucleotide sequence ID" value="NZ_SLXK01000060.1"/>
</dbReference>
<sequence>MNNPWQEINLEIYENHMKSDAVFQLQTLNQITKEQLESYGHEIVGILGVAGGNGLDQIDLPTTKKIYGFDINRDYLDVCQNRYSYMGNTLELLQCDISDSTFTLPKSDLLIANLIIEYVGDATFVSLISQNRNQVEVVSCTIQKKQADGFVSQSNYTSAFDPLLSISHDADAKKLVELFSNEKFSCLKTKEYALPNGKKFIRLDFKKT</sequence>
<keyword evidence="2" id="KW-1185">Reference proteome</keyword>
<comment type="caution">
    <text evidence="1">The sequence shown here is derived from an EMBL/GenBank/DDBJ whole genome shotgun (WGS) entry which is preliminary data.</text>
</comment>
<dbReference type="AlphaFoldDB" id="A0A4R2NEK0"/>
<dbReference type="InterPro" id="IPR029063">
    <property type="entry name" value="SAM-dependent_MTases_sf"/>
</dbReference>
<proteinExistence type="predicted"/>
<dbReference type="OrthoDB" id="9786043at2"/>
<dbReference type="SUPFAM" id="SSF53335">
    <property type="entry name" value="S-adenosyl-L-methionine-dependent methyltransferases"/>
    <property type="match status" value="1"/>
</dbReference>
<dbReference type="Gene3D" id="3.40.50.150">
    <property type="entry name" value="Vaccinia Virus protein VP39"/>
    <property type="match status" value="1"/>
</dbReference>
<name>A0A4R2NEK0_9BACL</name>
<dbReference type="Proteomes" id="UP000295416">
    <property type="component" value="Unassembled WGS sequence"/>
</dbReference>
<evidence type="ECO:0000313" key="1">
    <source>
        <dbReference type="EMBL" id="TCP19701.1"/>
    </source>
</evidence>
<protein>
    <submittedName>
        <fullName evidence="1">Uncharacterized protein</fullName>
    </submittedName>
</protein>